<evidence type="ECO:0000256" key="3">
    <source>
        <dbReference type="ARBA" id="ARBA00022692"/>
    </source>
</evidence>
<name>A0A6J2UAS3_DROLE</name>
<dbReference type="Gene3D" id="2.60.40.10">
    <property type="entry name" value="Immunoglobulins"/>
    <property type="match status" value="1"/>
</dbReference>
<evidence type="ECO:0000256" key="2">
    <source>
        <dbReference type="ARBA" id="ARBA00008932"/>
    </source>
</evidence>
<dbReference type="Proteomes" id="UP000504634">
    <property type="component" value="Unplaced"/>
</dbReference>
<dbReference type="InterPro" id="IPR016763">
    <property type="entry name" value="VAP"/>
</dbReference>
<dbReference type="InterPro" id="IPR008962">
    <property type="entry name" value="PapD-like_sf"/>
</dbReference>
<accession>A0A6J2UAS3</accession>
<keyword evidence="4 6" id="KW-1133">Transmembrane helix</keyword>
<dbReference type="InterPro" id="IPR013783">
    <property type="entry name" value="Ig-like_fold"/>
</dbReference>
<keyword evidence="3 6" id="KW-0812">Transmembrane</keyword>
<dbReference type="GO" id="GO:0005789">
    <property type="term" value="C:endoplasmic reticulum membrane"/>
    <property type="evidence" value="ECO:0007669"/>
    <property type="project" value="InterPro"/>
</dbReference>
<keyword evidence="8" id="KW-1185">Reference proteome</keyword>
<proteinExistence type="inferred from homology"/>
<organism evidence="8 9">
    <name type="scientific">Drosophila lebanonensis</name>
    <name type="common">Fruit fly</name>
    <name type="synonym">Scaptodrosophila lebanonensis</name>
    <dbReference type="NCBI Taxonomy" id="7225"/>
    <lineage>
        <taxon>Eukaryota</taxon>
        <taxon>Metazoa</taxon>
        <taxon>Ecdysozoa</taxon>
        <taxon>Arthropoda</taxon>
        <taxon>Hexapoda</taxon>
        <taxon>Insecta</taxon>
        <taxon>Pterygota</taxon>
        <taxon>Neoptera</taxon>
        <taxon>Endopterygota</taxon>
        <taxon>Diptera</taxon>
        <taxon>Brachycera</taxon>
        <taxon>Muscomorpha</taxon>
        <taxon>Ephydroidea</taxon>
        <taxon>Drosophilidae</taxon>
        <taxon>Scaptodrosophila</taxon>
    </lineage>
</organism>
<evidence type="ECO:0000256" key="6">
    <source>
        <dbReference type="SAM" id="Phobius"/>
    </source>
</evidence>
<sequence>MEQSKDNLLIVSPKILKFYMPYDRSQRRLLTMLNPTEFRLVFKVKANQQRHYNVTPNCGVIEPYTTTEVCISLNYFDFHPTRRYKHRFCVQCVRAPANLPHDLLDAFNEVERSELNNVRVPVQLNAKCVDVSDHQFTNMQFDRPDFPVDALRQKFRPLCPNCAQHMERTRTEKTGCNLGRKLIALLVLIGGIVMAYFQREQIHSLLKMDLEPTDVEF</sequence>
<dbReference type="InterPro" id="IPR000535">
    <property type="entry name" value="MSP_dom"/>
</dbReference>
<dbReference type="GO" id="GO:0033149">
    <property type="term" value="F:FFAT motif binding"/>
    <property type="evidence" value="ECO:0007669"/>
    <property type="project" value="TreeGrafter"/>
</dbReference>
<dbReference type="Pfam" id="PF00635">
    <property type="entry name" value="Motile_Sperm"/>
    <property type="match status" value="1"/>
</dbReference>
<evidence type="ECO:0000259" key="7">
    <source>
        <dbReference type="PROSITE" id="PS50202"/>
    </source>
</evidence>
<keyword evidence="5 6" id="KW-0472">Membrane</keyword>
<dbReference type="PANTHER" id="PTHR10809">
    <property type="entry name" value="VESICLE-ASSOCIATED MEMBRANE PROTEIN-ASSOCIATED PROTEIN"/>
    <property type="match status" value="1"/>
</dbReference>
<dbReference type="GO" id="GO:0061817">
    <property type="term" value="P:endoplasmic reticulum-plasma membrane tethering"/>
    <property type="evidence" value="ECO:0007669"/>
    <property type="project" value="TreeGrafter"/>
</dbReference>
<feature type="domain" description="MSP" evidence="7">
    <location>
        <begin position="8"/>
        <end position="125"/>
    </location>
</feature>
<evidence type="ECO:0000313" key="9">
    <source>
        <dbReference type="RefSeq" id="XP_030384573.1"/>
    </source>
</evidence>
<comment type="subcellular location">
    <subcellularLocation>
        <location evidence="1">Membrane</location>
        <topology evidence="1">Single-pass type IV membrane protein</topology>
    </subcellularLocation>
</comment>
<gene>
    <name evidence="9" type="primary">LOC115631864</name>
</gene>
<dbReference type="GeneID" id="115631864"/>
<dbReference type="SUPFAM" id="SSF49354">
    <property type="entry name" value="PapD-like"/>
    <property type="match status" value="1"/>
</dbReference>
<evidence type="ECO:0000256" key="1">
    <source>
        <dbReference type="ARBA" id="ARBA00004211"/>
    </source>
</evidence>
<protein>
    <submittedName>
        <fullName evidence="9">Vesicle-associated membrane protein-associated protein A</fullName>
    </submittedName>
</protein>
<dbReference type="AlphaFoldDB" id="A0A6J2UAS3"/>
<dbReference type="PROSITE" id="PS50202">
    <property type="entry name" value="MSP"/>
    <property type="match status" value="1"/>
</dbReference>
<dbReference type="GO" id="GO:0090158">
    <property type="term" value="P:endoplasmic reticulum membrane organization"/>
    <property type="evidence" value="ECO:0007669"/>
    <property type="project" value="TreeGrafter"/>
</dbReference>
<dbReference type="OrthoDB" id="10022288at2759"/>
<feature type="transmembrane region" description="Helical" evidence="6">
    <location>
        <begin position="178"/>
        <end position="197"/>
    </location>
</feature>
<reference evidence="9" key="1">
    <citation type="submission" date="2025-08" db="UniProtKB">
        <authorList>
            <consortium name="RefSeq"/>
        </authorList>
    </citation>
    <scope>IDENTIFICATION</scope>
    <source>
        <strain evidence="9">11010-0011.00</strain>
        <tissue evidence="9">Whole body</tissue>
    </source>
</reference>
<dbReference type="GO" id="GO:0005886">
    <property type="term" value="C:plasma membrane"/>
    <property type="evidence" value="ECO:0007669"/>
    <property type="project" value="TreeGrafter"/>
</dbReference>
<dbReference type="PANTHER" id="PTHR10809:SF6">
    <property type="entry name" value="AT11025P-RELATED"/>
    <property type="match status" value="1"/>
</dbReference>
<dbReference type="RefSeq" id="XP_030384573.1">
    <property type="nucleotide sequence ID" value="XM_030528713.1"/>
</dbReference>
<evidence type="ECO:0000256" key="5">
    <source>
        <dbReference type="ARBA" id="ARBA00023136"/>
    </source>
</evidence>
<evidence type="ECO:0000313" key="8">
    <source>
        <dbReference type="Proteomes" id="UP000504634"/>
    </source>
</evidence>
<evidence type="ECO:0000256" key="4">
    <source>
        <dbReference type="ARBA" id="ARBA00022989"/>
    </source>
</evidence>
<comment type="similarity">
    <text evidence="2">Belongs to the VAMP-associated protein (VAP) (TC 9.B.17) family.</text>
</comment>